<reference evidence="2 3" key="1">
    <citation type="submission" date="2019-09" db="EMBL/GenBank/DDBJ databases">
        <title>Bird 10,000 Genomes (B10K) Project - Family phase.</title>
        <authorList>
            <person name="Zhang G."/>
        </authorList>
    </citation>
    <scope>NUCLEOTIDE SEQUENCE [LARGE SCALE GENOMIC DNA]</scope>
    <source>
        <strain evidence="2">B10K-DU-029-77</strain>
    </source>
</reference>
<name>A0A7K6LTJ3_9CORV</name>
<dbReference type="InterPro" id="IPR018154">
    <property type="entry name" value="TLV/ENV_coat_polyprotein"/>
</dbReference>
<dbReference type="Gene3D" id="1.10.287.210">
    <property type="match status" value="1"/>
</dbReference>
<evidence type="ECO:0000256" key="1">
    <source>
        <dbReference type="ARBA" id="ARBA00023157"/>
    </source>
</evidence>
<proteinExistence type="predicted"/>
<dbReference type="PANTHER" id="PTHR10424:SF73">
    <property type="entry name" value="ENDOGENOUS RETROVIRUS GROUP FC1 ENV POLYPROTEIN-RELATED"/>
    <property type="match status" value="1"/>
</dbReference>
<comment type="caution">
    <text evidence="2">The sequence shown here is derived from an EMBL/GenBank/DDBJ whole genome shotgun (WGS) entry which is preliminary data.</text>
</comment>
<dbReference type="OrthoDB" id="8949317at2759"/>
<dbReference type="SUPFAM" id="SSF58069">
    <property type="entry name" value="Virus ectodomain"/>
    <property type="match status" value="1"/>
</dbReference>
<evidence type="ECO:0000313" key="3">
    <source>
        <dbReference type="Proteomes" id="UP000534626"/>
    </source>
</evidence>
<protein>
    <submittedName>
        <fullName evidence="2">ERVV2 protein</fullName>
    </submittedName>
</protein>
<dbReference type="Pfam" id="PF00429">
    <property type="entry name" value="TLV_coat"/>
    <property type="match status" value="1"/>
</dbReference>
<sequence>TGFHSFVRALLSPLGIAHLEMAIVNISAEIEIIANTTADAIGRLQAEVNSLKEVVFQNRMVLDMITAQMGGVCTLINTSCCTYVNESGQIATDIH</sequence>
<gene>
    <name evidence="2" type="primary">Ervv2_7</name>
    <name evidence="2" type="ORF">FALFRO_R16054</name>
</gene>
<dbReference type="EMBL" id="VZRV01010030">
    <property type="protein sequence ID" value="NWW27635.1"/>
    <property type="molecule type" value="Genomic_DNA"/>
</dbReference>
<accession>A0A7K6LTJ3</accession>
<dbReference type="AlphaFoldDB" id="A0A7K6LTJ3"/>
<dbReference type="PANTHER" id="PTHR10424">
    <property type="entry name" value="VIRAL ENVELOPE PROTEIN"/>
    <property type="match status" value="1"/>
</dbReference>
<organism evidence="2 3">
    <name type="scientific">Falcunculus frontatus</name>
    <name type="common">Eastern shriketit</name>
    <dbReference type="NCBI Taxonomy" id="254539"/>
    <lineage>
        <taxon>Eukaryota</taxon>
        <taxon>Metazoa</taxon>
        <taxon>Chordata</taxon>
        <taxon>Craniata</taxon>
        <taxon>Vertebrata</taxon>
        <taxon>Euteleostomi</taxon>
        <taxon>Archelosauria</taxon>
        <taxon>Archosauria</taxon>
        <taxon>Dinosauria</taxon>
        <taxon>Saurischia</taxon>
        <taxon>Theropoda</taxon>
        <taxon>Coelurosauria</taxon>
        <taxon>Aves</taxon>
        <taxon>Neognathae</taxon>
        <taxon>Neoaves</taxon>
        <taxon>Telluraves</taxon>
        <taxon>Australaves</taxon>
        <taxon>Passeriformes</taxon>
        <taxon>Corvoidea</taxon>
        <taxon>Pachycephalidae</taxon>
        <taxon>Falcunculus</taxon>
    </lineage>
</organism>
<keyword evidence="3" id="KW-1185">Reference proteome</keyword>
<feature type="non-terminal residue" evidence="2">
    <location>
        <position position="95"/>
    </location>
</feature>
<feature type="non-terminal residue" evidence="2">
    <location>
        <position position="1"/>
    </location>
</feature>
<dbReference type="Proteomes" id="UP000534626">
    <property type="component" value="Unassembled WGS sequence"/>
</dbReference>
<keyword evidence="1" id="KW-1015">Disulfide bond</keyword>
<evidence type="ECO:0000313" key="2">
    <source>
        <dbReference type="EMBL" id="NWW27635.1"/>
    </source>
</evidence>